<proteinExistence type="predicted"/>
<organism evidence="1 2">
    <name type="scientific">Starkeya nomas</name>
    <dbReference type="NCBI Taxonomy" id="2666134"/>
    <lineage>
        <taxon>Bacteria</taxon>
        <taxon>Pseudomonadati</taxon>
        <taxon>Pseudomonadota</taxon>
        <taxon>Alphaproteobacteria</taxon>
        <taxon>Hyphomicrobiales</taxon>
        <taxon>Xanthobacteraceae</taxon>
        <taxon>Starkeya</taxon>
    </lineage>
</organism>
<dbReference type="Proteomes" id="UP000433050">
    <property type="component" value="Unassembled WGS sequence"/>
</dbReference>
<evidence type="ECO:0008006" key="3">
    <source>
        <dbReference type="Google" id="ProtNLM"/>
    </source>
</evidence>
<sequence length="140" mass="15656">MARWPQFITKDLTGTPEDDAEMLRRWQVYEREMKALIAAGGVHLDEDGWWIDDGTGELIGPDPEMERPSTREELAQASTFTEAVPGLAAGIKRSRGRPKAEAPKKLQSLRLDVDVIEAFKRSGPGWQGRINETLRKALGL</sequence>
<evidence type="ECO:0000313" key="1">
    <source>
        <dbReference type="EMBL" id="CAA0096822.1"/>
    </source>
</evidence>
<dbReference type="RefSeq" id="WP_159598792.1">
    <property type="nucleotide sequence ID" value="NZ_CACSAS010000001.1"/>
</dbReference>
<reference evidence="1 2" key="1">
    <citation type="submission" date="2019-12" db="EMBL/GenBank/DDBJ databases">
        <authorList>
            <person name="Reyes-Prieto M."/>
        </authorList>
    </citation>
    <scope>NUCLEOTIDE SEQUENCE [LARGE SCALE GENOMIC DNA]</scope>
    <source>
        <strain evidence="1">HF14-78462</strain>
    </source>
</reference>
<evidence type="ECO:0000313" key="2">
    <source>
        <dbReference type="Proteomes" id="UP000433050"/>
    </source>
</evidence>
<dbReference type="AlphaFoldDB" id="A0A5S9P111"/>
<dbReference type="Pfam" id="PF14384">
    <property type="entry name" value="BrnA_antitoxin"/>
    <property type="match status" value="1"/>
</dbReference>
<name>A0A5S9P111_9HYPH</name>
<keyword evidence="2" id="KW-1185">Reference proteome</keyword>
<dbReference type="EMBL" id="CACSAS010000001">
    <property type="protein sequence ID" value="CAA0096822.1"/>
    <property type="molecule type" value="Genomic_DNA"/>
</dbReference>
<dbReference type="InterPro" id="IPR025528">
    <property type="entry name" value="BrnA_antitoxin"/>
</dbReference>
<accession>A0A5S9P111</accession>
<protein>
    <recommendedName>
        <fullName evidence="3">BrnA antitoxin of type II toxin-antitoxin system</fullName>
    </recommendedName>
</protein>
<gene>
    <name evidence="1" type="ORF">STARVERO_02065</name>
</gene>